<name>A0A191ZKV1_9GAMM</name>
<feature type="compositionally biased region" description="Basic and acidic residues" evidence="1">
    <location>
        <begin position="522"/>
        <end position="533"/>
    </location>
</feature>
<feature type="domain" description="AMP-dependent synthetase/ligase" evidence="3">
    <location>
        <begin position="3"/>
        <end position="368"/>
    </location>
</feature>
<feature type="transmembrane region" description="Helical" evidence="2">
    <location>
        <begin position="53"/>
        <end position="73"/>
    </location>
</feature>
<protein>
    <recommendedName>
        <fullName evidence="3">AMP-dependent synthetase/ligase domain-containing protein</fullName>
    </recommendedName>
</protein>
<sequence length="533" mass="57344">MAPDRIALRHGQQSIAYGALAERIRQTAARLIDHGLQPGDRLLIWANKRPETVIMLLAALAAGIVFVPLHPALRPAQLRQIFQRAEARGLIVDRAHAQALTLSTDAFDATETEAGTLGYGTSPDGMLTPFTTRVDTHHDIVTPANDRTPFAPATGVRPDALAALLYTSGSTGQPKGVMVTRANLTLGARAVADYLGMTADDEVLSILPLSFDYGLSQITTALTVGAGIHLQDYLLPNDLKKPLTQGGITLLAGTPGLLIPLSRQAWLPDCPQLRNLTNSGGRLPVSSVQAIRSALPATRLFLMYGLTEAFRASFLPPDETDAHPDSIGRAFPETTLGLVDEQGHLYPENVAAEGELIQGGPLVTAGYFNDPAATAERFRMPPAGWPNPADHRVVFSGDRVRRDAEGRLYFVSRLDDQIKHQGFRVSPEEIEAAALQFSGVHEALAFGYTPSDGPDAPPDAPDAIGLMVAPPVPTTELARWLKQALAPYQQPDAIRCRDELPRSANGKLDRHAARAQFLTEQSSKDEGGARHAQ</sequence>
<dbReference type="STRING" id="1860122.A9404_12555"/>
<keyword evidence="2" id="KW-0812">Transmembrane</keyword>
<keyword evidence="5" id="KW-1185">Reference proteome</keyword>
<proteinExistence type="predicted"/>
<dbReference type="InterPro" id="IPR000873">
    <property type="entry name" value="AMP-dep_synth/lig_dom"/>
</dbReference>
<evidence type="ECO:0000259" key="3">
    <source>
        <dbReference type="Pfam" id="PF00501"/>
    </source>
</evidence>
<dbReference type="InterPro" id="IPR050237">
    <property type="entry name" value="ATP-dep_AMP-bd_enzyme"/>
</dbReference>
<dbReference type="SUPFAM" id="SSF56801">
    <property type="entry name" value="Acetyl-CoA synthetase-like"/>
    <property type="match status" value="1"/>
</dbReference>
<evidence type="ECO:0000256" key="2">
    <source>
        <dbReference type="SAM" id="Phobius"/>
    </source>
</evidence>
<dbReference type="Proteomes" id="UP000078596">
    <property type="component" value="Chromosome"/>
</dbReference>
<evidence type="ECO:0000313" key="5">
    <source>
        <dbReference type="Proteomes" id="UP000078596"/>
    </source>
</evidence>
<dbReference type="PANTHER" id="PTHR43767">
    <property type="entry name" value="LONG-CHAIN-FATTY-ACID--COA LIGASE"/>
    <property type="match status" value="1"/>
</dbReference>
<dbReference type="AlphaFoldDB" id="A0A191ZKV1"/>
<feature type="region of interest" description="Disordered" evidence="1">
    <location>
        <begin position="500"/>
        <end position="533"/>
    </location>
</feature>
<gene>
    <name evidence="4" type="ORF">A9404_12555</name>
</gene>
<dbReference type="PROSITE" id="PS00455">
    <property type="entry name" value="AMP_BINDING"/>
    <property type="match status" value="1"/>
</dbReference>
<dbReference type="InterPro" id="IPR042099">
    <property type="entry name" value="ANL_N_sf"/>
</dbReference>
<evidence type="ECO:0000256" key="1">
    <source>
        <dbReference type="SAM" id="MobiDB-lite"/>
    </source>
</evidence>
<dbReference type="Gene3D" id="3.30.300.30">
    <property type="match status" value="1"/>
</dbReference>
<organism evidence="4 5">
    <name type="scientific">Halothiobacillus diazotrophicus</name>
    <dbReference type="NCBI Taxonomy" id="1860122"/>
    <lineage>
        <taxon>Bacteria</taxon>
        <taxon>Pseudomonadati</taxon>
        <taxon>Pseudomonadota</taxon>
        <taxon>Gammaproteobacteria</taxon>
        <taxon>Chromatiales</taxon>
        <taxon>Halothiobacillaceae</taxon>
        <taxon>Halothiobacillus</taxon>
    </lineage>
</organism>
<evidence type="ECO:0000313" key="4">
    <source>
        <dbReference type="EMBL" id="ANJ68490.1"/>
    </source>
</evidence>
<dbReference type="PANTHER" id="PTHR43767:SF10">
    <property type="entry name" value="SURFACTIN SYNTHASE SUBUNIT 1"/>
    <property type="match status" value="1"/>
</dbReference>
<reference evidence="4 5" key="1">
    <citation type="submission" date="2016-06" db="EMBL/GenBank/DDBJ databases">
        <title>Insight into the functional genes involving in sulfur oxidation in Pearl River water.</title>
        <authorList>
            <person name="Luo J."/>
            <person name="Tan X."/>
            <person name="Lin W."/>
        </authorList>
    </citation>
    <scope>NUCLEOTIDE SEQUENCE [LARGE SCALE GENOMIC DNA]</scope>
    <source>
        <strain evidence="4 5">LS2</strain>
    </source>
</reference>
<dbReference type="InterPro" id="IPR045851">
    <property type="entry name" value="AMP-bd_C_sf"/>
</dbReference>
<dbReference type="EMBL" id="CP016027">
    <property type="protein sequence ID" value="ANJ68490.1"/>
    <property type="molecule type" value="Genomic_DNA"/>
</dbReference>
<keyword evidence="2" id="KW-1133">Transmembrane helix</keyword>
<feature type="compositionally biased region" description="Basic and acidic residues" evidence="1">
    <location>
        <begin position="500"/>
        <end position="512"/>
    </location>
</feature>
<dbReference type="Gene3D" id="3.40.50.12780">
    <property type="entry name" value="N-terminal domain of ligase-like"/>
    <property type="match status" value="1"/>
</dbReference>
<keyword evidence="2" id="KW-0472">Membrane</keyword>
<dbReference type="InterPro" id="IPR020845">
    <property type="entry name" value="AMP-binding_CS"/>
</dbReference>
<dbReference type="KEGG" id="haz:A9404_12555"/>
<dbReference type="Pfam" id="PF00501">
    <property type="entry name" value="AMP-binding"/>
    <property type="match status" value="1"/>
</dbReference>
<accession>A0A191ZKV1</accession>